<feature type="compositionally biased region" description="Pro residues" evidence="6">
    <location>
        <begin position="302"/>
        <end position="312"/>
    </location>
</feature>
<dbReference type="PANTHER" id="PTHR13555:SF36">
    <property type="entry name" value="ZINC FINGER C2HC DOMAIN-CONTAINING PROTEIN 1B"/>
    <property type="match status" value="1"/>
</dbReference>
<keyword evidence="1" id="KW-0479">Metal-binding</keyword>
<keyword evidence="9" id="KW-1185">Reference proteome</keyword>
<evidence type="ECO:0000313" key="9">
    <source>
        <dbReference type="Proteomes" id="UP001165090"/>
    </source>
</evidence>
<feature type="region of interest" description="Disordered" evidence="6">
    <location>
        <begin position="426"/>
        <end position="474"/>
    </location>
</feature>
<keyword evidence="4" id="KW-0862">Zinc</keyword>
<organism evidence="8 9">
    <name type="scientific">Volvox africanus</name>
    <dbReference type="NCBI Taxonomy" id="51714"/>
    <lineage>
        <taxon>Eukaryota</taxon>
        <taxon>Viridiplantae</taxon>
        <taxon>Chlorophyta</taxon>
        <taxon>core chlorophytes</taxon>
        <taxon>Chlorophyceae</taxon>
        <taxon>CS clade</taxon>
        <taxon>Chlamydomonadales</taxon>
        <taxon>Volvocaceae</taxon>
        <taxon>Volvox</taxon>
    </lineage>
</organism>
<feature type="domain" description="C2HC/C3H-type" evidence="7">
    <location>
        <begin position="510"/>
        <end position="539"/>
    </location>
</feature>
<feature type="compositionally biased region" description="Gly residues" evidence="6">
    <location>
        <begin position="237"/>
        <end position="246"/>
    </location>
</feature>
<reference evidence="8 9" key="1">
    <citation type="journal article" date="2023" name="IScience">
        <title>Expanded male sex-determining region conserved during the evolution of homothallism in the green alga Volvox.</title>
        <authorList>
            <person name="Yamamoto K."/>
            <person name="Matsuzaki R."/>
            <person name="Mahakham W."/>
            <person name="Heman W."/>
            <person name="Sekimoto H."/>
            <person name="Kawachi M."/>
            <person name="Minakuchi Y."/>
            <person name="Toyoda A."/>
            <person name="Nozaki H."/>
        </authorList>
    </citation>
    <scope>NUCLEOTIDE SEQUENCE [LARGE SCALE GENOMIC DNA]</scope>
    <source>
        <strain evidence="8 9">NIES-4468</strain>
    </source>
</reference>
<dbReference type="InterPro" id="IPR026319">
    <property type="entry name" value="ZC2HC1A/B-like"/>
</dbReference>
<comment type="caution">
    <text evidence="8">The sequence shown here is derived from an EMBL/GenBank/DDBJ whole genome shotgun (WGS) entry which is preliminary data.</text>
</comment>
<accession>A0ABQ5S1B1</accession>
<dbReference type="InterPro" id="IPR049899">
    <property type="entry name" value="Znf_C2HC_C3H"/>
</dbReference>
<dbReference type="PROSITE" id="PS52027">
    <property type="entry name" value="ZF_C2HC_C3H"/>
    <property type="match status" value="2"/>
</dbReference>
<feature type="region of interest" description="Disordered" evidence="6">
    <location>
        <begin position="1"/>
        <end position="376"/>
    </location>
</feature>
<feature type="domain" description="C2HC/C3H-type" evidence="7">
    <location>
        <begin position="376"/>
        <end position="405"/>
    </location>
</feature>
<feature type="compositionally biased region" description="Low complexity" evidence="6">
    <location>
        <begin position="187"/>
        <end position="236"/>
    </location>
</feature>
<keyword evidence="3 5" id="KW-0863">Zinc-finger</keyword>
<feature type="compositionally biased region" description="Low complexity" evidence="6">
    <location>
        <begin position="106"/>
        <end position="116"/>
    </location>
</feature>
<evidence type="ECO:0000256" key="3">
    <source>
        <dbReference type="ARBA" id="ARBA00022771"/>
    </source>
</evidence>
<dbReference type="PANTHER" id="PTHR13555">
    <property type="entry name" value="C2H2 ZINC FINGER CGI-62-RELATED"/>
    <property type="match status" value="1"/>
</dbReference>
<feature type="compositionally biased region" description="Basic and acidic residues" evidence="6">
    <location>
        <begin position="426"/>
        <end position="437"/>
    </location>
</feature>
<dbReference type="Pfam" id="PF13913">
    <property type="entry name" value="zf-C2HC_2"/>
    <property type="match status" value="2"/>
</dbReference>
<protein>
    <recommendedName>
        <fullName evidence="7">C2HC/C3H-type domain-containing protein</fullName>
    </recommendedName>
</protein>
<evidence type="ECO:0000256" key="6">
    <source>
        <dbReference type="SAM" id="MobiDB-lite"/>
    </source>
</evidence>
<evidence type="ECO:0000256" key="5">
    <source>
        <dbReference type="PROSITE-ProRule" id="PRU01371"/>
    </source>
</evidence>
<dbReference type="Proteomes" id="UP001165090">
    <property type="component" value="Unassembled WGS sequence"/>
</dbReference>
<proteinExistence type="predicted"/>
<name>A0ABQ5S1B1_9CHLO</name>
<feature type="compositionally biased region" description="Gly residues" evidence="6">
    <location>
        <begin position="342"/>
        <end position="364"/>
    </location>
</feature>
<feature type="compositionally biased region" description="Low complexity" evidence="6">
    <location>
        <begin position="271"/>
        <end position="301"/>
    </location>
</feature>
<gene>
    <name evidence="8" type="ORF">VaNZ11_006710</name>
</gene>
<dbReference type="EMBL" id="BSDZ01000016">
    <property type="protein sequence ID" value="GLI63672.1"/>
    <property type="molecule type" value="Genomic_DNA"/>
</dbReference>
<evidence type="ECO:0000256" key="1">
    <source>
        <dbReference type="ARBA" id="ARBA00022723"/>
    </source>
</evidence>
<evidence type="ECO:0000256" key="2">
    <source>
        <dbReference type="ARBA" id="ARBA00022737"/>
    </source>
</evidence>
<feature type="compositionally biased region" description="Polar residues" evidence="6">
    <location>
        <begin position="7"/>
        <end position="21"/>
    </location>
</feature>
<sequence>MERNYVGQGNYSGNTQNNMISSGRRAGSVRSTPGDDSASIGYSPHGSDAGQGSHAPRFGRRASPGSTPTGSGMDMDPPRIPSSGRGPPAGGGIIPRGPTSSSALPSGAVAATSVAGGSAGGMGSKLAGLQRLKEASTARLASRIPSATGRTSGETGGYVPSAMTNPQPARNLPARANSGGRSGGFGSSAAGGSSTGAAAAGYGSSAGPSSSSARSASTGPALAAAGRPPSGRSAGSAAGGSYGSHGGSNTRQQPSAPSGVMASGGGYTRNAAGGSAAGEYGSGSWQPPAAPAAAARRQALVAPPPAPTQPPEPKPRPTARAPPPLAHNHNHIHSGEDSGFKAAGGGFGGGGFGGGGGGFGGGSIPPGAEEDVPSGPMVECPTCGRSFNEMAYSKHAKICEKVFATKRKPVNMAAKRLEGSEAVKFFDLRKGQPKSEAKQQQPAAGGRGPAGRGAALDDRPLPGSKAPKWKTQSDQLRAAMAANRKIAEAKSKGMDIKDIKFDSGPSVPDDRVQCPHCGRKFAELTAERHIPKCKDIMAKPGRLAAGGGRGAHMRR</sequence>
<evidence type="ECO:0000313" key="8">
    <source>
        <dbReference type="EMBL" id="GLI63672.1"/>
    </source>
</evidence>
<keyword evidence="2" id="KW-0677">Repeat</keyword>
<evidence type="ECO:0000256" key="4">
    <source>
        <dbReference type="ARBA" id="ARBA00022833"/>
    </source>
</evidence>
<evidence type="ECO:0000259" key="7">
    <source>
        <dbReference type="PROSITE" id="PS52027"/>
    </source>
</evidence>
<dbReference type="Gene3D" id="3.30.160.60">
    <property type="entry name" value="Classic Zinc Finger"/>
    <property type="match status" value="1"/>
</dbReference>